<dbReference type="InterPro" id="IPR019554">
    <property type="entry name" value="Soluble_ligand-bd"/>
</dbReference>
<proteinExistence type="predicted"/>
<dbReference type="Pfam" id="PF10531">
    <property type="entry name" value="SLBB"/>
    <property type="match status" value="1"/>
</dbReference>
<evidence type="ECO:0000256" key="2">
    <source>
        <dbReference type="SAM" id="SignalP"/>
    </source>
</evidence>
<dbReference type="Gene3D" id="3.30.1950.10">
    <property type="entry name" value="wza like domain"/>
    <property type="match status" value="1"/>
</dbReference>
<sequence>MNRRKTLALLLTAAALPGCAALTVRRDDESFSARDYRLATDDRVRLIVFGQDSLSNIYMVDGSGAITVPLIGAVTVEGLTTTQAAERVADRLGSGFIREPRVTVEIDTYRPFYIMGEVTRGGQYDYVAGMSVENAIAIAGGFTPRAVRSSVTVSRKIGDETDRFNAPIDYTLRPGDTVIVRERWF</sequence>
<evidence type="ECO:0000259" key="4">
    <source>
        <dbReference type="Pfam" id="PF10531"/>
    </source>
</evidence>
<dbReference type="GO" id="GO:0015159">
    <property type="term" value="F:polysaccharide transmembrane transporter activity"/>
    <property type="evidence" value="ECO:0007669"/>
    <property type="project" value="InterPro"/>
</dbReference>
<dbReference type="InterPro" id="IPR049712">
    <property type="entry name" value="Poly_export"/>
</dbReference>
<evidence type="ECO:0000313" key="6">
    <source>
        <dbReference type="EMBL" id="SCC81278.1"/>
    </source>
</evidence>
<dbReference type="Gene3D" id="3.10.560.10">
    <property type="entry name" value="Outer membrane lipoprotein wza domain like"/>
    <property type="match status" value="1"/>
</dbReference>
<name>A0A0P7XAR9_9HYPH</name>
<feature type="domain" description="Soluble ligand binding" evidence="4">
    <location>
        <begin position="112"/>
        <end position="160"/>
    </location>
</feature>
<dbReference type="RefSeq" id="WP_420819962.1">
    <property type="nucleotide sequence ID" value="NZ_FMBM01000002.1"/>
</dbReference>
<keyword evidence="1 2" id="KW-0732">Signal</keyword>
<evidence type="ECO:0000256" key="1">
    <source>
        <dbReference type="ARBA" id="ARBA00022729"/>
    </source>
</evidence>
<evidence type="ECO:0000313" key="7">
    <source>
        <dbReference type="Proteomes" id="UP000050497"/>
    </source>
</evidence>
<dbReference type="PANTHER" id="PTHR33619:SF3">
    <property type="entry name" value="POLYSACCHARIDE EXPORT PROTEIN GFCE-RELATED"/>
    <property type="match status" value="1"/>
</dbReference>
<dbReference type="InterPro" id="IPR003715">
    <property type="entry name" value="Poly_export_N"/>
</dbReference>
<dbReference type="EMBL" id="LJSX01000002">
    <property type="protein sequence ID" value="KPQ12376.1"/>
    <property type="molecule type" value="Genomic_DNA"/>
</dbReference>
<gene>
    <name evidence="5" type="primary">wza</name>
    <name evidence="6" type="ORF">GA0071312_2214</name>
    <name evidence="5" type="ORF">HLUCCO17_02085</name>
</gene>
<evidence type="ECO:0000313" key="5">
    <source>
        <dbReference type="EMBL" id="KPQ12376.1"/>
    </source>
</evidence>
<feature type="domain" description="Polysaccharide export protein N-terminal" evidence="3">
    <location>
        <begin position="33"/>
        <end position="106"/>
    </location>
</feature>
<dbReference type="EMBL" id="FMBM01000002">
    <property type="protein sequence ID" value="SCC81278.1"/>
    <property type="molecule type" value="Genomic_DNA"/>
</dbReference>
<reference evidence="6 8" key="2">
    <citation type="submission" date="2016-08" db="EMBL/GenBank/DDBJ databases">
        <authorList>
            <person name="Varghese N."/>
            <person name="Submissions Spin"/>
        </authorList>
    </citation>
    <scope>NUCLEOTIDE SEQUENCE [LARGE SCALE GENOMIC DNA]</scope>
    <source>
        <strain evidence="6 8">HL-109</strain>
    </source>
</reference>
<dbReference type="AlphaFoldDB" id="A0A0P7XAR9"/>
<comment type="caution">
    <text evidence="5">The sequence shown here is derived from an EMBL/GenBank/DDBJ whole genome shotgun (WGS) entry which is preliminary data.</text>
</comment>
<feature type="signal peptide" evidence="2">
    <location>
        <begin position="1"/>
        <end position="20"/>
    </location>
</feature>
<protein>
    <submittedName>
        <fullName evidence="6">Polysaccharide export outer membrane protein</fullName>
    </submittedName>
    <submittedName>
        <fullName evidence="5">Polysaccharide secretin Wza</fullName>
    </submittedName>
</protein>
<dbReference type="Proteomes" id="UP000182800">
    <property type="component" value="Unassembled WGS sequence"/>
</dbReference>
<reference evidence="5 7" key="1">
    <citation type="submission" date="2015-09" db="EMBL/GenBank/DDBJ databases">
        <title>Identification and resolution of microdiversity through metagenomic sequencing of parallel consortia.</title>
        <authorList>
            <person name="Nelson W.C."/>
            <person name="Romine M.F."/>
            <person name="Lindemann S.R."/>
        </authorList>
    </citation>
    <scope>NUCLEOTIDE SEQUENCE [LARGE SCALE GENOMIC DNA]</scope>
    <source>
        <strain evidence="5">HL-109</strain>
    </source>
</reference>
<keyword evidence="8" id="KW-1185">Reference proteome</keyword>
<organism evidence="5 7">
    <name type="scientific">Saliniramus fredricksonii</name>
    <dbReference type="NCBI Taxonomy" id="1653334"/>
    <lineage>
        <taxon>Bacteria</taxon>
        <taxon>Pseudomonadati</taxon>
        <taxon>Pseudomonadota</taxon>
        <taxon>Alphaproteobacteria</taxon>
        <taxon>Hyphomicrobiales</taxon>
        <taxon>Salinarimonadaceae</taxon>
        <taxon>Saliniramus</taxon>
    </lineage>
</organism>
<evidence type="ECO:0000313" key="8">
    <source>
        <dbReference type="Proteomes" id="UP000182800"/>
    </source>
</evidence>
<evidence type="ECO:0000259" key="3">
    <source>
        <dbReference type="Pfam" id="PF02563"/>
    </source>
</evidence>
<dbReference type="STRING" id="1653334.GA0071312_2214"/>
<dbReference type="Pfam" id="PF02563">
    <property type="entry name" value="Poly_export"/>
    <property type="match status" value="1"/>
</dbReference>
<dbReference type="PANTHER" id="PTHR33619">
    <property type="entry name" value="POLYSACCHARIDE EXPORT PROTEIN GFCE-RELATED"/>
    <property type="match status" value="1"/>
</dbReference>
<feature type="chain" id="PRO_5006145190" evidence="2">
    <location>
        <begin position="21"/>
        <end position="185"/>
    </location>
</feature>
<accession>A0A0P7XAR9</accession>
<dbReference type="Proteomes" id="UP000050497">
    <property type="component" value="Unassembled WGS sequence"/>
</dbReference>